<dbReference type="Gene3D" id="2.60.40.1090">
    <property type="entry name" value="Fimbrial-type adhesion domain"/>
    <property type="match status" value="1"/>
</dbReference>
<dbReference type="PANTHER" id="PTHR33420">
    <property type="entry name" value="FIMBRIAL SUBUNIT ELFA-RELATED"/>
    <property type="match status" value="1"/>
</dbReference>
<accession>A0A2X1N8C7</accession>
<evidence type="ECO:0000259" key="6">
    <source>
        <dbReference type="Pfam" id="PF00419"/>
    </source>
</evidence>
<dbReference type="GO" id="GO:0043709">
    <property type="term" value="P:cell adhesion involved in single-species biofilm formation"/>
    <property type="evidence" value="ECO:0007669"/>
    <property type="project" value="TreeGrafter"/>
</dbReference>
<evidence type="ECO:0000256" key="4">
    <source>
        <dbReference type="ARBA" id="ARBA00023263"/>
    </source>
</evidence>
<name>A0A2X1N8C7_ECOLX</name>
<dbReference type="AlphaFoldDB" id="A0A2X1N8C7"/>
<evidence type="ECO:0000256" key="5">
    <source>
        <dbReference type="SAM" id="SignalP"/>
    </source>
</evidence>
<dbReference type="InterPro" id="IPR008966">
    <property type="entry name" value="Adhesion_dom_sf"/>
</dbReference>
<gene>
    <name evidence="7" type="primary">ycbT</name>
    <name evidence="7" type="ORF">NCTC9073_02171</name>
</gene>
<keyword evidence="3 5" id="KW-0732">Signal</keyword>
<reference evidence="7 8" key="1">
    <citation type="submission" date="2018-06" db="EMBL/GenBank/DDBJ databases">
        <authorList>
            <consortium name="Pathogen Informatics"/>
            <person name="Doyle S."/>
        </authorList>
    </citation>
    <scope>NUCLEOTIDE SEQUENCE [LARGE SCALE GENOMIC DNA]</scope>
    <source>
        <strain evidence="7 8">NCTC9073</strain>
    </source>
</reference>
<evidence type="ECO:0000256" key="2">
    <source>
        <dbReference type="ARBA" id="ARBA00006671"/>
    </source>
</evidence>
<evidence type="ECO:0000313" key="8">
    <source>
        <dbReference type="Proteomes" id="UP000250780"/>
    </source>
</evidence>
<evidence type="ECO:0000256" key="3">
    <source>
        <dbReference type="ARBA" id="ARBA00022729"/>
    </source>
</evidence>
<evidence type="ECO:0000313" key="7">
    <source>
        <dbReference type="EMBL" id="SPX10857.1"/>
    </source>
</evidence>
<dbReference type="GO" id="GO:0009289">
    <property type="term" value="C:pilus"/>
    <property type="evidence" value="ECO:0007669"/>
    <property type="project" value="UniProtKB-SubCell"/>
</dbReference>
<dbReference type="PANTHER" id="PTHR33420:SF31">
    <property type="entry name" value="TYPE 1 FIMBRIN D-MANNOSE SPECIFIC ADHESIN"/>
    <property type="match status" value="1"/>
</dbReference>
<dbReference type="EMBL" id="UASD01000008">
    <property type="protein sequence ID" value="SPX10857.1"/>
    <property type="molecule type" value="Genomic_DNA"/>
</dbReference>
<comment type="subcellular location">
    <subcellularLocation>
        <location evidence="1">Fimbrium</location>
    </subcellularLocation>
</comment>
<dbReference type="InterPro" id="IPR050263">
    <property type="entry name" value="Bact_Fimbrial_Adh_Pro"/>
</dbReference>
<feature type="domain" description="Fimbrial-type adhesion" evidence="6">
    <location>
        <begin position="211"/>
        <end position="308"/>
    </location>
</feature>
<dbReference type="InterPro" id="IPR000259">
    <property type="entry name" value="Adhesion_dom_fimbrial"/>
</dbReference>
<comment type="similarity">
    <text evidence="2">Belongs to the fimbrial protein family.</text>
</comment>
<proteinExistence type="inferred from homology"/>
<feature type="signal peptide" evidence="5">
    <location>
        <begin position="1"/>
        <end position="30"/>
    </location>
</feature>
<sequence>MQIIFGEKCVSLLRLFFAAVLMLWCAQTAAYSGQCHTTQGNPYIGVNFGVKTLEEEANTAGVVKDKFYQWNESNDYYVSCDCDKDNVRSGRWAFAADSPLVYLGDNWYKINDYLAAKVLLQVKGSSPTAVPFENVGTGGDTRWHICDPGGQRLGGQGASGNSGSFSLKILQPFVGSVVIPPMALARLYECYNIPAGDSCTTTGTPVLVYYLSGTINSLGSCSVNAGETIEVDLGDVFAANFRVVGHKPLGARTAELAIPVRCNTGNAGLVNVNLSLTATTDPSYPQAIKTSRPGVGVVVTDSQNNIISLLVEHYRSLFLMMQTVSRE</sequence>
<dbReference type="InterPro" id="IPR036937">
    <property type="entry name" value="Adhesion_dom_fimbrial_sf"/>
</dbReference>
<protein>
    <submittedName>
        <fullName evidence="7">Fimbrial-like adhesin protein</fullName>
    </submittedName>
</protein>
<dbReference type="Pfam" id="PF00419">
    <property type="entry name" value="Fimbrial"/>
    <property type="match status" value="1"/>
</dbReference>
<dbReference type="SUPFAM" id="SSF49401">
    <property type="entry name" value="Bacterial adhesins"/>
    <property type="match status" value="1"/>
</dbReference>
<evidence type="ECO:0000256" key="1">
    <source>
        <dbReference type="ARBA" id="ARBA00004561"/>
    </source>
</evidence>
<dbReference type="Proteomes" id="UP000250780">
    <property type="component" value="Unassembled WGS sequence"/>
</dbReference>
<keyword evidence="4" id="KW-0281">Fimbrium</keyword>
<feature type="chain" id="PRO_5015888022" evidence="5">
    <location>
        <begin position="31"/>
        <end position="327"/>
    </location>
</feature>
<organism evidence="7 8">
    <name type="scientific">Escherichia coli</name>
    <dbReference type="NCBI Taxonomy" id="562"/>
    <lineage>
        <taxon>Bacteria</taxon>
        <taxon>Pseudomonadati</taxon>
        <taxon>Pseudomonadota</taxon>
        <taxon>Gammaproteobacteria</taxon>
        <taxon>Enterobacterales</taxon>
        <taxon>Enterobacteriaceae</taxon>
        <taxon>Escherichia</taxon>
    </lineage>
</organism>